<feature type="region of interest" description="Disordered" evidence="1">
    <location>
        <begin position="1"/>
        <end position="109"/>
    </location>
</feature>
<gene>
    <name evidence="4" type="ORF">HGG74_12040</name>
</gene>
<evidence type="ECO:0000256" key="2">
    <source>
        <dbReference type="SAM" id="Phobius"/>
    </source>
</evidence>
<name>A0A7X6HGJ6_9MICC</name>
<feature type="region of interest" description="Disordered" evidence="1">
    <location>
        <begin position="142"/>
        <end position="165"/>
    </location>
</feature>
<dbReference type="InterPro" id="IPR026004">
    <property type="entry name" value="Septum_form"/>
</dbReference>
<evidence type="ECO:0000259" key="3">
    <source>
        <dbReference type="Pfam" id="PF13845"/>
    </source>
</evidence>
<keyword evidence="2" id="KW-0472">Membrane</keyword>
<feature type="compositionally biased region" description="Low complexity" evidence="1">
    <location>
        <begin position="87"/>
        <end position="101"/>
    </location>
</feature>
<proteinExistence type="predicted"/>
<protein>
    <recommendedName>
        <fullName evidence="3">Septum formation-related domain-containing protein</fullName>
    </recommendedName>
</protein>
<feature type="compositionally biased region" description="Low complexity" evidence="1">
    <location>
        <begin position="42"/>
        <end position="58"/>
    </location>
</feature>
<accession>A0A7X6HGJ6</accession>
<keyword evidence="5" id="KW-1185">Reference proteome</keyword>
<comment type="caution">
    <text evidence="4">The sequence shown here is derived from an EMBL/GenBank/DDBJ whole genome shotgun (WGS) entry which is preliminary data.</text>
</comment>
<reference evidence="4 5" key="1">
    <citation type="submission" date="2020-04" db="EMBL/GenBank/DDBJ databases">
        <title>Arthrobacter sp. nov.</title>
        <authorList>
            <person name="Liu S."/>
        </authorList>
    </citation>
    <scope>NUCLEOTIDE SEQUENCE [LARGE SCALE GENOMIC DNA]</scope>
    <source>
        <strain evidence="4 5">E918</strain>
    </source>
</reference>
<feature type="transmembrane region" description="Helical" evidence="2">
    <location>
        <begin position="118"/>
        <end position="139"/>
    </location>
</feature>
<dbReference type="RefSeq" id="WP_168486683.1">
    <property type="nucleotide sequence ID" value="NZ_JAAZSQ010000010.1"/>
</dbReference>
<sequence length="281" mass="28300">MSEQSRTAGGGSTPGGGPGAGRHPEASAAGGAAAGPQKDSADAGTAPAAAPGQDATPGRTPDPQDAADGPLPASEWEPAPGSGAPQPGWYADPAPAAGATPEPERKPDAAGPVRWKRWLLAGIPAVLILAAIAGIVFSLRGGTSSAQTTDSSPVSSSPGPDGVIAEDVSPFDFKAGDCFVDFEAVTRNATVVSCSTPHAAQIIGTFSYQPSDTFPGKDALNVKAEEVCSAVKLNQDAQKHKALRTTYGMPSEGTWQEGDRRIDCFVIADGGNKLTGSLIGK</sequence>
<organism evidence="4 5">
    <name type="scientific">Arthrobacter mobilis</name>
    <dbReference type="NCBI Taxonomy" id="2724944"/>
    <lineage>
        <taxon>Bacteria</taxon>
        <taxon>Bacillati</taxon>
        <taxon>Actinomycetota</taxon>
        <taxon>Actinomycetes</taxon>
        <taxon>Micrococcales</taxon>
        <taxon>Micrococcaceae</taxon>
        <taxon>Arthrobacter</taxon>
    </lineage>
</organism>
<dbReference type="Pfam" id="PF13845">
    <property type="entry name" value="Septum_form"/>
    <property type="match status" value="1"/>
</dbReference>
<keyword evidence="2" id="KW-0812">Transmembrane</keyword>
<evidence type="ECO:0000256" key="1">
    <source>
        <dbReference type="SAM" id="MobiDB-lite"/>
    </source>
</evidence>
<keyword evidence="2" id="KW-1133">Transmembrane helix</keyword>
<dbReference type="Proteomes" id="UP000544090">
    <property type="component" value="Unassembled WGS sequence"/>
</dbReference>
<feature type="compositionally biased region" description="Gly residues" evidence="1">
    <location>
        <begin position="8"/>
        <end position="20"/>
    </location>
</feature>
<evidence type="ECO:0000313" key="4">
    <source>
        <dbReference type="EMBL" id="NKX55262.1"/>
    </source>
</evidence>
<feature type="domain" description="Septum formation-related" evidence="3">
    <location>
        <begin position="168"/>
        <end position="264"/>
    </location>
</feature>
<evidence type="ECO:0000313" key="5">
    <source>
        <dbReference type="Proteomes" id="UP000544090"/>
    </source>
</evidence>
<feature type="compositionally biased region" description="Low complexity" evidence="1">
    <location>
        <begin position="150"/>
        <end position="163"/>
    </location>
</feature>
<dbReference type="EMBL" id="JAAZSQ010000010">
    <property type="protein sequence ID" value="NKX55262.1"/>
    <property type="molecule type" value="Genomic_DNA"/>
</dbReference>
<feature type="compositionally biased region" description="Low complexity" evidence="1">
    <location>
        <begin position="26"/>
        <end position="35"/>
    </location>
</feature>
<dbReference type="AlphaFoldDB" id="A0A7X6HGJ6"/>